<accession>A0AAD5PLZ5</accession>
<dbReference type="Proteomes" id="UP000820818">
    <property type="component" value="Unassembled WGS sequence"/>
</dbReference>
<comment type="caution">
    <text evidence="1">The sequence shown here is derived from an EMBL/GenBank/DDBJ whole genome shotgun (WGS) entry which is preliminary data.</text>
</comment>
<dbReference type="AlphaFoldDB" id="A0AAD5PLZ5"/>
<protein>
    <submittedName>
        <fullName evidence="1">Uncharacterized protein</fullName>
    </submittedName>
</protein>
<organism evidence="1 2">
    <name type="scientific">Daphnia sinensis</name>
    <dbReference type="NCBI Taxonomy" id="1820382"/>
    <lineage>
        <taxon>Eukaryota</taxon>
        <taxon>Metazoa</taxon>
        <taxon>Ecdysozoa</taxon>
        <taxon>Arthropoda</taxon>
        <taxon>Crustacea</taxon>
        <taxon>Branchiopoda</taxon>
        <taxon>Diplostraca</taxon>
        <taxon>Cladocera</taxon>
        <taxon>Anomopoda</taxon>
        <taxon>Daphniidae</taxon>
        <taxon>Daphnia</taxon>
        <taxon>Daphnia similis group</taxon>
    </lineage>
</organism>
<name>A0AAD5PLZ5_9CRUS</name>
<keyword evidence="2" id="KW-1185">Reference proteome</keyword>
<evidence type="ECO:0000313" key="1">
    <source>
        <dbReference type="EMBL" id="KAI9550093.1"/>
    </source>
</evidence>
<gene>
    <name evidence="1" type="ORF">GHT06_004987</name>
</gene>
<evidence type="ECO:0000313" key="2">
    <source>
        <dbReference type="Proteomes" id="UP000820818"/>
    </source>
</evidence>
<reference evidence="1" key="1">
    <citation type="submission" date="2022-05" db="EMBL/GenBank/DDBJ databases">
        <title>A multi-omics perspective on studying reproductive biology in Daphnia sinensis.</title>
        <authorList>
            <person name="Jia J."/>
        </authorList>
    </citation>
    <scope>NUCLEOTIDE SEQUENCE</scope>
    <source>
        <strain evidence="1">WSL</strain>
    </source>
</reference>
<sequence>MDFWYSTAKTKITVAKPKISGSEKVTIIYGKDVYSFHANLDAVKQLQQLEALTYDNYEEKEITQTGSEPSDLDKPGTVNGKTLGKVTAPEKLNWNAHVPIQTKELKALADGSLVLSRLKRVKGEMSFRGMTDLVLGSLIKLDGFGKLFNGLVYVTGLEHRVENGEFITKVSFGLRDDLLKSSNGAELDIISPIAVCMSES</sequence>
<dbReference type="EMBL" id="WJBH02000187">
    <property type="protein sequence ID" value="KAI9550093.1"/>
    <property type="molecule type" value="Genomic_DNA"/>
</dbReference>
<proteinExistence type="predicted"/>